<dbReference type="PANTHER" id="PTHR47642">
    <property type="entry name" value="ATP-DEPENDENT DNA HELICASE"/>
    <property type="match status" value="1"/>
</dbReference>
<dbReference type="AlphaFoldDB" id="A0A1G2MQJ5"/>
<dbReference type="InterPro" id="IPR049163">
    <property type="entry name" value="Pif1-like_2B_dom"/>
</dbReference>
<dbReference type="InterPro" id="IPR010285">
    <property type="entry name" value="DNA_helicase_pif1-like_DEAD"/>
</dbReference>
<dbReference type="SMART" id="SM00382">
    <property type="entry name" value="AAA"/>
    <property type="match status" value="1"/>
</dbReference>
<evidence type="ECO:0000259" key="1">
    <source>
        <dbReference type="SMART" id="SM00382"/>
    </source>
</evidence>
<dbReference type="InterPro" id="IPR029491">
    <property type="entry name" value="Helicase_HTH"/>
</dbReference>
<organism evidence="2 3">
    <name type="scientific">Candidatus Taylorbacteria bacterium RIFCSPHIGHO2_02_FULL_46_13</name>
    <dbReference type="NCBI Taxonomy" id="1802312"/>
    <lineage>
        <taxon>Bacteria</taxon>
        <taxon>Candidatus Tayloriibacteriota</taxon>
    </lineage>
</organism>
<dbReference type="GO" id="GO:0000723">
    <property type="term" value="P:telomere maintenance"/>
    <property type="evidence" value="ECO:0007669"/>
    <property type="project" value="InterPro"/>
</dbReference>
<sequence length="560" mass="61645">MTQEQAFSILNTGANVFLTGEPGSGKTHTINRYVEYLRTCGIEPAITASTGIAATHIGGMTIHSWSGIGIRKTLSEQDLDELSSRERLVSRINRTHVLIIDEISMLDGRTLDSVEAVCRTLKRRDVPWGGMQVVFVGDFFQLPPVARFGEEKPQFAFLSQAWQGANPLICYLSEQHRQEDTLFLSVLTSIRNGLITPEVRATLSSRNTEAGATQEHTRLYSHNVNVDKVNDDRLSALAGDEKKFAMESHGGEALVSQLKRGCLSPELLRLKIGARVMFTKNNFEEGFVNGTMGEVEKFSESGGPLVRTKSGNLIAVEPMEWTIMDGSRTLARVVQFPLRLAWAMTVHKSQGATLDSAIVDLSQAFEYGQGYVAISRVRAFAGLYLTGFNERSLQVHPEIIKVDGTFRESSEGAEEVFGKISPDERLKIELNFITVCGGKIGGGKKKRKGAARKARGKTTYDETLAQFVSGSDIDAIAKARALTKGTILSHLEELVMRGKITGTELARIVPASIRKAIPEVSKVFKELGSDKLSPAYEKLNGKYSYDDLRLVRLAINARVE</sequence>
<feature type="domain" description="AAA+ ATPase" evidence="1">
    <location>
        <begin position="12"/>
        <end position="320"/>
    </location>
</feature>
<dbReference type="EMBL" id="MHRQ01000026">
    <property type="protein sequence ID" value="OHA26135.1"/>
    <property type="molecule type" value="Genomic_DNA"/>
</dbReference>
<dbReference type="Pfam" id="PF21530">
    <property type="entry name" value="Pif1_2B_dom"/>
    <property type="match status" value="1"/>
</dbReference>
<dbReference type="InterPro" id="IPR051055">
    <property type="entry name" value="PIF1_helicase"/>
</dbReference>
<name>A0A1G2MQJ5_9BACT</name>
<dbReference type="STRING" id="1802312.A3C06_03920"/>
<dbReference type="GO" id="GO:0003678">
    <property type="term" value="F:DNA helicase activity"/>
    <property type="evidence" value="ECO:0007669"/>
    <property type="project" value="InterPro"/>
</dbReference>
<dbReference type="Pfam" id="PF14493">
    <property type="entry name" value="HTH_40"/>
    <property type="match status" value="1"/>
</dbReference>
<dbReference type="Pfam" id="PF05970">
    <property type="entry name" value="PIF1"/>
    <property type="match status" value="1"/>
</dbReference>
<dbReference type="GO" id="GO:0006281">
    <property type="term" value="P:DNA repair"/>
    <property type="evidence" value="ECO:0007669"/>
    <property type="project" value="InterPro"/>
</dbReference>
<gene>
    <name evidence="2" type="ORF">A3C06_03920</name>
</gene>
<evidence type="ECO:0000313" key="3">
    <source>
        <dbReference type="Proteomes" id="UP000177565"/>
    </source>
</evidence>
<dbReference type="InterPro" id="IPR027417">
    <property type="entry name" value="P-loop_NTPase"/>
</dbReference>
<dbReference type="Gene3D" id="1.10.10.1390">
    <property type="entry name" value="ATP-dependent DNA helicase RecQ"/>
    <property type="match status" value="1"/>
</dbReference>
<dbReference type="Gene3D" id="3.40.50.300">
    <property type="entry name" value="P-loop containing nucleotide triphosphate hydrolases"/>
    <property type="match status" value="2"/>
</dbReference>
<dbReference type="PANTHER" id="PTHR47642:SF7">
    <property type="entry name" value="ATP-DEPENDENT DNA HELICASE PIF1"/>
    <property type="match status" value="1"/>
</dbReference>
<dbReference type="SUPFAM" id="SSF52540">
    <property type="entry name" value="P-loop containing nucleoside triphosphate hydrolases"/>
    <property type="match status" value="2"/>
</dbReference>
<comment type="caution">
    <text evidence="2">The sequence shown here is derived from an EMBL/GenBank/DDBJ whole genome shotgun (WGS) entry which is preliminary data.</text>
</comment>
<dbReference type="InterPro" id="IPR003593">
    <property type="entry name" value="AAA+_ATPase"/>
</dbReference>
<accession>A0A1G2MQJ5</accession>
<reference evidence="2 3" key="1">
    <citation type="journal article" date="2016" name="Nat. Commun.">
        <title>Thousands of microbial genomes shed light on interconnected biogeochemical processes in an aquifer system.</title>
        <authorList>
            <person name="Anantharaman K."/>
            <person name="Brown C.T."/>
            <person name="Hug L.A."/>
            <person name="Sharon I."/>
            <person name="Castelle C.J."/>
            <person name="Probst A.J."/>
            <person name="Thomas B.C."/>
            <person name="Singh A."/>
            <person name="Wilkins M.J."/>
            <person name="Karaoz U."/>
            <person name="Brodie E.L."/>
            <person name="Williams K.H."/>
            <person name="Hubbard S.S."/>
            <person name="Banfield J.F."/>
        </authorList>
    </citation>
    <scope>NUCLEOTIDE SEQUENCE [LARGE SCALE GENOMIC DNA]</scope>
</reference>
<dbReference type="Proteomes" id="UP000177565">
    <property type="component" value="Unassembled WGS sequence"/>
</dbReference>
<dbReference type="CDD" id="cd18037">
    <property type="entry name" value="DEXSc_Pif1_like"/>
    <property type="match status" value="1"/>
</dbReference>
<evidence type="ECO:0000313" key="2">
    <source>
        <dbReference type="EMBL" id="OHA26135.1"/>
    </source>
</evidence>
<proteinExistence type="predicted"/>
<protein>
    <recommendedName>
        <fullName evidence="1">AAA+ ATPase domain-containing protein</fullName>
    </recommendedName>
</protein>
<dbReference type="CDD" id="cd18809">
    <property type="entry name" value="SF1_C_RecD"/>
    <property type="match status" value="1"/>
</dbReference>